<dbReference type="InterPro" id="IPR029068">
    <property type="entry name" value="Glyas_Bleomycin-R_OHBP_Dase"/>
</dbReference>
<dbReference type="RefSeq" id="WP_077168589.1">
    <property type="nucleotide sequence ID" value="NZ_LFZS01000001.1"/>
</dbReference>
<dbReference type="Gene3D" id="3.10.180.10">
    <property type="entry name" value="2,3-Dihydroxybiphenyl 1,2-Dioxygenase, domain 1"/>
    <property type="match status" value="1"/>
</dbReference>
<keyword evidence="2" id="KW-1185">Reference proteome</keyword>
<dbReference type="EMBL" id="LFZS01000001">
    <property type="protein sequence ID" value="ONN56772.1"/>
    <property type="molecule type" value="Genomic_DNA"/>
</dbReference>
<dbReference type="SUPFAM" id="SSF54593">
    <property type="entry name" value="Glyoxalase/Bleomycin resistance protein/Dihydroxybiphenyl dioxygenase"/>
    <property type="match status" value="1"/>
</dbReference>
<reference evidence="1 2" key="1">
    <citation type="submission" date="2015-07" db="EMBL/GenBank/DDBJ databases">
        <title>Acinetobacter yuneri, a novel member of Acinetobacter calcoaceticus-Acinetobacter baumannii complex isolated from clinical specimen.</title>
        <authorList>
            <person name="Yu Y."/>
        </authorList>
    </citation>
    <scope>NUCLEOTIDE SEQUENCE [LARGE SCALE GENOMIC DNA]</scope>
    <source>
        <strain evidence="1 2">A362</strain>
    </source>
</reference>
<sequence length="144" mass="16225">MSPIKVLFVAGFGPITRVNEESKALYQDTLNLPIKAMEGNESYMSTEDGELGGVKHFALWPLHQAAESCFGRKEWPEEFTVPQSWIEFEVEDINQASAHMISKGYQLLVNNRLEPWGQSVIRFLSPEGVLTGLTVTPWLRTANE</sequence>
<evidence type="ECO:0000313" key="1">
    <source>
        <dbReference type="EMBL" id="ONN56772.1"/>
    </source>
</evidence>
<evidence type="ECO:0000313" key="2">
    <source>
        <dbReference type="Proteomes" id="UP000189376"/>
    </source>
</evidence>
<accession>A0A1V2V3F2</accession>
<name>A0A1V2V3F2_9GAMM</name>
<organism evidence="1 2">
    <name type="scientific">Acinetobacter genomosp. 33YU</name>
    <dbReference type="NCBI Taxonomy" id="1675530"/>
    <lineage>
        <taxon>Bacteria</taxon>
        <taxon>Pseudomonadati</taxon>
        <taxon>Pseudomonadota</taxon>
        <taxon>Gammaproteobacteria</taxon>
        <taxon>Moraxellales</taxon>
        <taxon>Moraxellaceae</taxon>
        <taxon>Acinetobacter</taxon>
    </lineage>
</organism>
<dbReference type="Proteomes" id="UP000189376">
    <property type="component" value="Unassembled WGS sequence"/>
</dbReference>
<protein>
    <submittedName>
        <fullName evidence="1">Glyoxalase</fullName>
    </submittedName>
</protein>
<proteinExistence type="predicted"/>
<dbReference type="AlphaFoldDB" id="A0A1V2V3F2"/>
<comment type="caution">
    <text evidence="1">The sequence shown here is derived from an EMBL/GenBank/DDBJ whole genome shotgun (WGS) entry which is preliminary data.</text>
</comment>
<gene>
    <name evidence="1" type="ORF">AC058_03625</name>
</gene>